<dbReference type="InterPro" id="IPR011990">
    <property type="entry name" value="TPR-like_helical_dom_sf"/>
</dbReference>
<evidence type="ECO:0000256" key="7">
    <source>
        <dbReference type="SAM" id="MobiDB-lite"/>
    </source>
</evidence>
<comment type="catalytic activity">
    <reaction evidence="1">
        <text>ATP + protein L-histidine = ADP + protein N-phospho-L-histidine.</text>
        <dbReference type="EC" id="2.7.13.3"/>
    </reaction>
</comment>
<dbReference type="Proteomes" id="UP000887097">
    <property type="component" value="Unassembled WGS sequence"/>
</dbReference>
<feature type="compositionally biased region" description="Polar residues" evidence="7">
    <location>
        <begin position="346"/>
        <end position="357"/>
    </location>
</feature>
<dbReference type="InterPro" id="IPR003661">
    <property type="entry name" value="HisK_dim/P_dom"/>
</dbReference>
<keyword evidence="6" id="KW-0902">Two-component regulatory system</keyword>
<feature type="region of interest" description="Disordered" evidence="7">
    <location>
        <begin position="346"/>
        <end position="365"/>
    </location>
</feature>
<dbReference type="Gene3D" id="1.25.40.10">
    <property type="entry name" value="Tetratricopeptide repeat domain"/>
    <property type="match status" value="1"/>
</dbReference>
<dbReference type="GeneID" id="31501942"/>
<dbReference type="RefSeq" id="WP_013065144.1">
    <property type="nucleotide sequence ID" value="NZ_BPTT01000001.1"/>
</dbReference>
<dbReference type="PROSITE" id="PS50109">
    <property type="entry name" value="HIS_KIN"/>
    <property type="match status" value="1"/>
</dbReference>
<dbReference type="InterPro" id="IPR036097">
    <property type="entry name" value="HisK_dim/P_sf"/>
</dbReference>
<dbReference type="EMBL" id="BPTT01000001">
    <property type="protein sequence ID" value="GJG34817.1"/>
    <property type="molecule type" value="Genomic_DNA"/>
</dbReference>
<dbReference type="CDD" id="cd12913">
    <property type="entry name" value="PDC1_MCP_like"/>
    <property type="match status" value="1"/>
</dbReference>
<keyword evidence="4" id="KW-0808">Transferase</keyword>
<dbReference type="InterPro" id="IPR050736">
    <property type="entry name" value="Sensor_HK_Regulatory"/>
</dbReference>
<keyword evidence="5" id="KW-0418">Kinase</keyword>
<name>A0AA37MQC5_XYLRU</name>
<proteinExistence type="predicted"/>
<dbReference type="Pfam" id="PF02518">
    <property type="entry name" value="HATPase_c"/>
    <property type="match status" value="1"/>
</dbReference>
<evidence type="ECO:0000313" key="10">
    <source>
        <dbReference type="EMBL" id="GJG34817.1"/>
    </source>
</evidence>
<evidence type="ECO:0000256" key="6">
    <source>
        <dbReference type="ARBA" id="ARBA00023012"/>
    </source>
</evidence>
<dbReference type="Gene3D" id="3.30.450.20">
    <property type="entry name" value="PAS domain"/>
    <property type="match status" value="2"/>
</dbReference>
<sequence length="1007" mass="114153">MKKHPWIAAAFGAALALLLAAVLIYSRQIIQQQAMDDAVKSLQQVMERTDRHLHQIEAAADSLIPKIEQHIDQPDMMFAYSRELLKQHPDLKGCSISFDPYFYKEKGQYFSAYSYKKGNHIVTEQEGNDNYQYFYMDWYVIPRMLYHSYWIEPFAEKSTSGIVVNDIMTSYCQPIQGGPDKTVGILSADVPLSWLADQIENYQPMPKSYCMLLGRGGSYIVHPDSTRLLYETIFTSTIEHPDTALTSLGRAMTDGETGYKSLRLDGVDSHVFYMPFRQTGWSIALVCPNEVILSNYRLLLYFLLPLILLSIMLMFMPLWRLLFRRRHFAAVLLPLLVLTATSCHNNQPNKQEASDQPSPEEKASDKIREQLDAYEGNRWFQVLDSLEQAGKIATCQADYLRASKYDEMEQFRSALIFYNKAIEGDKLLHIDNAQYYDAVMGLSTIYLNNDNNVELALGTATKGHETASKDSTLIGQDHTNQFIMEIGMCQMRLGRNDEAVQTFENARQGAEQLAQRYPQSPRCQESCILLAANIINYYMNIGWFDRVEPWLNMMELALERYAATNAPTQKYSNYLATLTGDKAIMWAMTGHPEEAEAAYQKFLSTDYAKSFRGVYDQAFYLEMTEQWEKLLSIALRIDSAEIKEGVTPTIDYLITSPSTLFKAMLKTGRKEEALQKADQIINLLDTVKAVQHRSDAEELAVIYETQQKEEEIAAQRASLNSQRMQAIVVVVLLLLIFLGVLFEFYRKLRRAHTLLEISYNNLVIANERAEESSKMKTNFIRQISHEIRTPLNILSGFTQIITMPDMKLDEATRTDINHKIVENTDRITGLVNKMLELSDASSQAVIDRTDNVLAVQIAAQATDASEVANAKHLKFDLQVGDAEGAVTITTNEQAATRALTMLLDNARKFTRPAEAKNEKQTEQQQVTLTLKKTDSTIEFIVEDTGVGVPLSEAEHVFDEFVQLDEYYEGTGIGLTVARSLARRLGGDVVLDTTYTSGARFVMTLPLA</sequence>
<keyword evidence="8" id="KW-0472">Membrane</keyword>
<dbReference type="InterPro" id="IPR004358">
    <property type="entry name" value="Sig_transdc_His_kin-like_C"/>
</dbReference>
<feature type="transmembrane region" description="Helical" evidence="8">
    <location>
        <begin position="724"/>
        <end position="745"/>
    </location>
</feature>
<feature type="transmembrane region" description="Helical" evidence="8">
    <location>
        <begin position="298"/>
        <end position="316"/>
    </location>
</feature>
<dbReference type="SUPFAM" id="SSF55874">
    <property type="entry name" value="ATPase domain of HSP90 chaperone/DNA topoisomerase II/histidine kinase"/>
    <property type="match status" value="1"/>
</dbReference>
<protein>
    <recommendedName>
        <fullName evidence="2">histidine kinase</fullName>
        <ecNumber evidence="2">2.7.13.3</ecNumber>
    </recommendedName>
</protein>
<dbReference type="SMART" id="SM00387">
    <property type="entry name" value="HATPase_c"/>
    <property type="match status" value="1"/>
</dbReference>
<dbReference type="CDD" id="cd00082">
    <property type="entry name" value="HisKA"/>
    <property type="match status" value="1"/>
</dbReference>
<dbReference type="SMART" id="SM00388">
    <property type="entry name" value="HisKA"/>
    <property type="match status" value="1"/>
</dbReference>
<dbReference type="Pfam" id="PF00512">
    <property type="entry name" value="HisKA"/>
    <property type="match status" value="1"/>
</dbReference>
<dbReference type="PRINTS" id="PR00344">
    <property type="entry name" value="BCTRLSENSOR"/>
</dbReference>
<dbReference type="SUPFAM" id="SSF47384">
    <property type="entry name" value="Homodimeric domain of signal transducing histidine kinase"/>
    <property type="match status" value="1"/>
</dbReference>
<accession>A0AA37MQC5</accession>
<dbReference type="Gene3D" id="3.30.565.10">
    <property type="entry name" value="Histidine kinase-like ATPase, C-terminal domain"/>
    <property type="match status" value="1"/>
</dbReference>
<dbReference type="SUPFAM" id="SSF48452">
    <property type="entry name" value="TPR-like"/>
    <property type="match status" value="1"/>
</dbReference>
<keyword evidence="3" id="KW-0597">Phosphoprotein</keyword>
<reference evidence="10" key="1">
    <citation type="submission" date="2021-08" db="EMBL/GenBank/DDBJ databases">
        <title>Prevotella lacticifex sp. nov., isolated from rumen of cow.</title>
        <authorList>
            <person name="Shinkai T."/>
            <person name="Ikeyama N."/>
            <person name="Kumagai M."/>
            <person name="Ohmori H."/>
            <person name="Sakamoto M."/>
            <person name="Ohkuma M."/>
            <person name="Mitsumori M."/>
        </authorList>
    </citation>
    <scope>NUCLEOTIDE SEQUENCE</scope>
    <source>
        <strain evidence="10">JCM 8259</strain>
    </source>
</reference>
<keyword evidence="8" id="KW-0812">Transmembrane</keyword>
<evidence type="ECO:0000256" key="3">
    <source>
        <dbReference type="ARBA" id="ARBA00022553"/>
    </source>
</evidence>
<keyword evidence="8" id="KW-1133">Transmembrane helix</keyword>
<gene>
    <name evidence="10" type="ORF">PRMUPPPA20_29260</name>
</gene>
<feature type="domain" description="Histidine kinase" evidence="9">
    <location>
        <begin position="782"/>
        <end position="1007"/>
    </location>
</feature>
<evidence type="ECO:0000256" key="5">
    <source>
        <dbReference type="ARBA" id="ARBA00022777"/>
    </source>
</evidence>
<evidence type="ECO:0000256" key="1">
    <source>
        <dbReference type="ARBA" id="ARBA00000085"/>
    </source>
</evidence>
<dbReference type="AlphaFoldDB" id="A0AA37MQC5"/>
<dbReference type="PANTHER" id="PTHR43711:SF26">
    <property type="entry name" value="SENSOR HISTIDINE KINASE RCSC"/>
    <property type="match status" value="1"/>
</dbReference>
<evidence type="ECO:0000256" key="4">
    <source>
        <dbReference type="ARBA" id="ARBA00022679"/>
    </source>
</evidence>
<dbReference type="Gene3D" id="1.10.287.130">
    <property type="match status" value="1"/>
</dbReference>
<dbReference type="EC" id="2.7.13.3" evidence="2"/>
<dbReference type="GO" id="GO:0000155">
    <property type="term" value="F:phosphorelay sensor kinase activity"/>
    <property type="evidence" value="ECO:0007669"/>
    <property type="project" value="InterPro"/>
</dbReference>
<dbReference type="PANTHER" id="PTHR43711">
    <property type="entry name" value="TWO-COMPONENT HISTIDINE KINASE"/>
    <property type="match status" value="1"/>
</dbReference>
<comment type="caution">
    <text evidence="10">The sequence shown here is derived from an EMBL/GenBank/DDBJ whole genome shotgun (WGS) entry which is preliminary data.</text>
</comment>
<organism evidence="10 11">
    <name type="scientific">Xylanibacter ruminicola</name>
    <name type="common">Prevotella ruminicola</name>
    <dbReference type="NCBI Taxonomy" id="839"/>
    <lineage>
        <taxon>Bacteria</taxon>
        <taxon>Pseudomonadati</taxon>
        <taxon>Bacteroidota</taxon>
        <taxon>Bacteroidia</taxon>
        <taxon>Bacteroidales</taxon>
        <taxon>Prevotellaceae</taxon>
        <taxon>Xylanibacter</taxon>
    </lineage>
</organism>
<evidence type="ECO:0000259" key="9">
    <source>
        <dbReference type="PROSITE" id="PS50109"/>
    </source>
</evidence>
<dbReference type="InterPro" id="IPR005467">
    <property type="entry name" value="His_kinase_dom"/>
</dbReference>
<evidence type="ECO:0000256" key="2">
    <source>
        <dbReference type="ARBA" id="ARBA00012438"/>
    </source>
</evidence>
<dbReference type="InterPro" id="IPR036890">
    <property type="entry name" value="HATPase_C_sf"/>
</dbReference>
<evidence type="ECO:0000313" key="11">
    <source>
        <dbReference type="Proteomes" id="UP000887097"/>
    </source>
</evidence>
<evidence type="ECO:0000256" key="8">
    <source>
        <dbReference type="SAM" id="Phobius"/>
    </source>
</evidence>
<dbReference type="InterPro" id="IPR003594">
    <property type="entry name" value="HATPase_dom"/>
</dbReference>
<dbReference type="CDD" id="cd12912">
    <property type="entry name" value="PDC2_MCP_like"/>
    <property type="match status" value="1"/>
</dbReference>
<dbReference type="Pfam" id="PF22673">
    <property type="entry name" value="MCP-like_PDC_1"/>
    <property type="match status" value="1"/>
</dbReference>